<comment type="similarity">
    <text evidence="3 11">Belongs to the peptidase M50B family.</text>
</comment>
<dbReference type="AlphaFoldDB" id="A0A3S0KAM1"/>
<feature type="transmembrane region" description="Helical" evidence="11">
    <location>
        <begin position="6"/>
        <end position="29"/>
    </location>
</feature>
<evidence type="ECO:0000256" key="6">
    <source>
        <dbReference type="ARBA" id="ARBA00022801"/>
    </source>
</evidence>
<evidence type="ECO:0000256" key="4">
    <source>
        <dbReference type="ARBA" id="ARBA00022670"/>
    </source>
</evidence>
<dbReference type="Pfam" id="PF02163">
    <property type="entry name" value="Peptidase_M50"/>
    <property type="match status" value="1"/>
</dbReference>
<dbReference type="GO" id="GO:0006508">
    <property type="term" value="P:proteolysis"/>
    <property type="evidence" value="ECO:0007669"/>
    <property type="project" value="UniProtKB-KW"/>
</dbReference>
<evidence type="ECO:0000256" key="5">
    <source>
        <dbReference type="ARBA" id="ARBA00022692"/>
    </source>
</evidence>
<dbReference type="EC" id="3.4.24.-" evidence="11"/>
<dbReference type="OrthoDB" id="9782003at2"/>
<dbReference type="GO" id="GO:0004222">
    <property type="term" value="F:metalloendopeptidase activity"/>
    <property type="evidence" value="ECO:0007669"/>
    <property type="project" value="InterPro"/>
</dbReference>
<evidence type="ECO:0000256" key="9">
    <source>
        <dbReference type="ARBA" id="ARBA00023049"/>
    </source>
</evidence>
<keyword evidence="14" id="KW-1185">Reference proteome</keyword>
<organism evidence="13 14">
    <name type="scientific">Shewanella canadensis</name>
    <dbReference type="NCBI Taxonomy" id="271096"/>
    <lineage>
        <taxon>Bacteria</taxon>
        <taxon>Pseudomonadati</taxon>
        <taxon>Pseudomonadota</taxon>
        <taxon>Gammaproteobacteria</taxon>
        <taxon>Alteromonadales</taxon>
        <taxon>Shewanellaceae</taxon>
        <taxon>Shewanella</taxon>
    </lineage>
</organism>
<dbReference type="PANTHER" id="PTHR42837:SF2">
    <property type="entry name" value="MEMBRANE METALLOPROTEASE ARASP2, CHLOROPLASTIC-RELATED"/>
    <property type="match status" value="1"/>
</dbReference>
<evidence type="ECO:0000313" key="13">
    <source>
        <dbReference type="EMBL" id="RTR39260.1"/>
    </source>
</evidence>
<dbReference type="NCBIfam" id="NF008046">
    <property type="entry name" value="PRK10779.1"/>
    <property type="match status" value="1"/>
</dbReference>
<keyword evidence="8 11" id="KW-1133">Transmembrane helix</keyword>
<keyword evidence="10 11" id="KW-0472">Membrane</keyword>
<evidence type="ECO:0000259" key="12">
    <source>
        <dbReference type="PROSITE" id="PS50106"/>
    </source>
</evidence>
<dbReference type="InterPro" id="IPR001478">
    <property type="entry name" value="PDZ"/>
</dbReference>
<comment type="caution">
    <text evidence="13">The sequence shown here is derived from an EMBL/GenBank/DDBJ whole genome shotgun (WGS) entry which is preliminary data.</text>
</comment>
<dbReference type="InterPro" id="IPR004387">
    <property type="entry name" value="Pept_M50_Zn"/>
</dbReference>
<evidence type="ECO:0000256" key="2">
    <source>
        <dbReference type="ARBA" id="ARBA00004141"/>
    </source>
</evidence>
<comment type="subcellular location">
    <subcellularLocation>
        <location evidence="2">Membrane</location>
        <topology evidence="2">Multi-pass membrane protein</topology>
    </subcellularLocation>
</comment>
<name>A0A3S0KAM1_9GAMM</name>
<keyword evidence="11" id="KW-0479">Metal-binding</keyword>
<dbReference type="InterPro" id="IPR036034">
    <property type="entry name" value="PDZ_sf"/>
</dbReference>
<dbReference type="SUPFAM" id="SSF50156">
    <property type="entry name" value="PDZ domain-like"/>
    <property type="match status" value="2"/>
</dbReference>
<keyword evidence="9 11" id="KW-0482">Metalloprotease</keyword>
<dbReference type="CDD" id="cd06163">
    <property type="entry name" value="S2P-M50_PDZ_RseP-like"/>
    <property type="match status" value="2"/>
</dbReference>
<protein>
    <recommendedName>
        <fullName evidence="11">Zinc metalloprotease</fullName>
        <ecNumber evidence="11">3.4.24.-</ecNumber>
    </recommendedName>
</protein>
<evidence type="ECO:0000256" key="8">
    <source>
        <dbReference type="ARBA" id="ARBA00022989"/>
    </source>
</evidence>
<keyword evidence="5 11" id="KW-0812">Transmembrane</keyword>
<dbReference type="Proteomes" id="UP000267448">
    <property type="component" value="Unassembled WGS sequence"/>
</dbReference>
<dbReference type="SMART" id="SM00228">
    <property type="entry name" value="PDZ"/>
    <property type="match status" value="1"/>
</dbReference>
<gene>
    <name evidence="13" type="primary">rseP</name>
    <name evidence="13" type="ORF">EKG38_10115</name>
</gene>
<reference evidence="13 14" key="1">
    <citation type="submission" date="2018-12" db="EMBL/GenBank/DDBJ databases">
        <authorList>
            <person name="Yu L."/>
        </authorList>
    </citation>
    <scope>NUCLEOTIDE SEQUENCE [LARGE SCALE GENOMIC DNA]</scope>
    <source>
        <strain evidence="13 14">HAW-EB2</strain>
    </source>
</reference>
<comment type="cofactor">
    <cofactor evidence="1 11">
        <name>Zn(2+)</name>
        <dbReference type="ChEBI" id="CHEBI:29105"/>
    </cofactor>
</comment>
<evidence type="ECO:0000256" key="3">
    <source>
        <dbReference type="ARBA" id="ARBA00007931"/>
    </source>
</evidence>
<keyword evidence="4 13" id="KW-0645">Protease</keyword>
<dbReference type="Pfam" id="PF17820">
    <property type="entry name" value="PDZ_6"/>
    <property type="match status" value="1"/>
</dbReference>
<dbReference type="GO" id="GO:0046872">
    <property type="term" value="F:metal ion binding"/>
    <property type="evidence" value="ECO:0007669"/>
    <property type="project" value="UniProtKB-KW"/>
</dbReference>
<dbReference type="NCBIfam" id="TIGR00054">
    <property type="entry name" value="RIP metalloprotease RseP"/>
    <property type="match status" value="1"/>
</dbReference>
<evidence type="ECO:0000313" key="14">
    <source>
        <dbReference type="Proteomes" id="UP000267448"/>
    </source>
</evidence>
<feature type="transmembrane region" description="Helical" evidence="11">
    <location>
        <begin position="387"/>
        <end position="407"/>
    </location>
</feature>
<accession>A0A3S0KAM1</accession>
<feature type="domain" description="PDZ" evidence="12">
    <location>
        <begin position="209"/>
        <end position="301"/>
    </location>
</feature>
<keyword evidence="6 11" id="KW-0378">Hydrolase</keyword>
<dbReference type="RefSeq" id="WP_126520128.1">
    <property type="nucleotide sequence ID" value="NZ_RXNU01000004.1"/>
</dbReference>
<evidence type="ECO:0000256" key="1">
    <source>
        <dbReference type="ARBA" id="ARBA00001947"/>
    </source>
</evidence>
<proteinExistence type="inferred from homology"/>
<evidence type="ECO:0000256" key="11">
    <source>
        <dbReference type="RuleBase" id="RU362031"/>
    </source>
</evidence>
<keyword evidence="7 11" id="KW-0862">Zinc</keyword>
<dbReference type="InterPro" id="IPR041489">
    <property type="entry name" value="PDZ_6"/>
</dbReference>
<dbReference type="PANTHER" id="PTHR42837">
    <property type="entry name" value="REGULATOR OF SIGMA-E PROTEASE RSEP"/>
    <property type="match status" value="1"/>
</dbReference>
<sequence length="461" mass="50597">MIDFLWNLGSFVIALGMLITAHEYGHFWVARRCGVKVERFSIGFGRAIWRKVGQDGTEYVLAMIPLGGYVKMLDERVEEVPDELKDQAFNRKSVWKRIAIVAAGPLANFIFAIFALYFMYLIGVPSLKPVIESTQLNTPAAQIQVDEPMLITSVGGNTVRNWEEVTYALVGHIGDPEIDISVSPMSRSNDYSDTETVSRGTHYTLDTKAWQFDPEKESPITSLGLGIFRPEITPTLGLVSPDGAAAAAGIEVGDTLVALNGEPYGEWDDFVYTIKSSPNQAVQVTVRRDGEQLQYKVIPQARENALGEMEGVIGVAPTQAEWPENMQLQLEYGFIESFGVAADKTWQLVVVSIKMIGKLVTGDVSVKNLSGPISIAQGAGSSANYGLVYFLGFLALISVNLGIINLLPLPVLDGGHLLYYFVEVITGRPVPEKIQEIGFRFGAAMLLMLMSIALFNDFSRL</sequence>
<dbReference type="Gene3D" id="2.30.42.10">
    <property type="match status" value="2"/>
</dbReference>
<dbReference type="InterPro" id="IPR008915">
    <property type="entry name" value="Peptidase_M50"/>
</dbReference>
<dbReference type="EMBL" id="RXNU01000004">
    <property type="protein sequence ID" value="RTR39260.1"/>
    <property type="molecule type" value="Genomic_DNA"/>
</dbReference>
<dbReference type="GO" id="GO:0016020">
    <property type="term" value="C:membrane"/>
    <property type="evidence" value="ECO:0007669"/>
    <property type="project" value="UniProtKB-SubCell"/>
</dbReference>
<evidence type="ECO:0000256" key="7">
    <source>
        <dbReference type="ARBA" id="ARBA00022833"/>
    </source>
</evidence>
<feature type="transmembrane region" description="Helical" evidence="11">
    <location>
        <begin position="98"/>
        <end position="120"/>
    </location>
</feature>
<feature type="transmembrane region" description="Helical" evidence="11">
    <location>
        <begin position="437"/>
        <end position="455"/>
    </location>
</feature>
<dbReference type="PROSITE" id="PS50106">
    <property type="entry name" value="PDZ"/>
    <property type="match status" value="1"/>
</dbReference>
<evidence type="ECO:0000256" key="10">
    <source>
        <dbReference type="ARBA" id="ARBA00023136"/>
    </source>
</evidence>